<reference evidence="8" key="3">
    <citation type="submission" date="2015-06" db="UniProtKB">
        <authorList>
            <consortium name="EnsemblProtists"/>
        </authorList>
    </citation>
    <scope>IDENTIFICATION</scope>
</reference>
<dbReference type="SUPFAM" id="SSF52540">
    <property type="entry name" value="P-loop containing nucleoside triphosphate hydrolases"/>
    <property type="match status" value="1"/>
</dbReference>
<dbReference type="GO" id="GO:0009507">
    <property type="term" value="C:chloroplast"/>
    <property type="evidence" value="ECO:0007669"/>
    <property type="project" value="UniProtKB-SubCell"/>
</dbReference>
<dbReference type="SMART" id="SM00129">
    <property type="entry name" value="KISc"/>
    <property type="match status" value="1"/>
</dbReference>
<evidence type="ECO:0000256" key="2">
    <source>
        <dbReference type="ARBA" id="ARBA00022741"/>
    </source>
</evidence>
<organism evidence="7">
    <name type="scientific">Guillardia theta (strain CCMP2712)</name>
    <name type="common">Cryptophyte</name>
    <dbReference type="NCBI Taxonomy" id="905079"/>
    <lineage>
        <taxon>Eukaryota</taxon>
        <taxon>Cryptophyceae</taxon>
        <taxon>Pyrenomonadales</taxon>
        <taxon>Geminigeraceae</taxon>
        <taxon>Guillardia</taxon>
    </lineage>
</organism>
<dbReference type="InterPro" id="IPR019821">
    <property type="entry name" value="Kinesin_motor_CS"/>
</dbReference>
<dbReference type="GO" id="GO:0005874">
    <property type="term" value="C:microtubule"/>
    <property type="evidence" value="ECO:0007669"/>
    <property type="project" value="UniProtKB-KW"/>
</dbReference>
<dbReference type="GO" id="GO:0008017">
    <property type="term" value="F:microtubule binding"/>
    <property type="evidence" value="ECO:0007669"/>
    <property type="project" value="InterPro"/>
</dbReference>
<gene>
    <name evidence="7" type="ORF">GUITHDRAFT_66467</name>
</gene>
<dbReference type="AlphaFoldDB" id="L1JRD3"/>
<evidence type="ECO:0000313" key="7">
    <source>
        <dbReference type="EMBL" id="EKX50829.1"/>
    </source>
</evidence>
<dbReference type="EMBL" id="JH992977">
    <property type="protein sequence ID" value="EKX50829.1"/>
    <property type="molecule type" value="Genomic_DNA"/>
</dbReference>
<dbReference type="InterPro" id="IPR027417">
    <property type="entry name" value="P-loop_NTPase"/>
</dbReference>
<dbReference type="InterPro" id="IPR036961">
    <property type="entry name" value="Kinesin_motor_dom_sf"/>
</dbReference>
<comment type="subcellular location">
    <subcellularLocation>
        <location evidence="1">Plastid</location>
        <location evidence="1">Chloroplast</location>
    </subcellularLocation>
</comment>
<feature type="domain" description="Kinesin motor" evidence="6">
    <location>
        <begin position="43"/>
        <end position="362"/>
    </location>
</feature>
<dbReference type="InterPro" id="IPR001752">
    <property type="entry name" value="Kinesin_motor_dom"/>
</dbReference>
<dbReference type="PANTHER" id="PTHR47972:SF28">
    <property type="entry name" value="KINESIN-LIKE PROTEIN KLP-3"/>
    <property type="match status" value="1"/>
</dbReference>
<evidence type="ECO:0000256" key="3">
    <source>
        <dbReference type="ARBA" id="ARBA00022840"/>
    </source>
</evidence>
<dbReference type="FunFam" id="3.40.850.10:FF:000113">
    <property type="entry name" value="Kinesin-like protein"/>
    <property type="match status" value="1"/>
</dbReference>
<keyword evidence="2 4" id="KW-0547">Nucleotide-binding</keyword>
<keyword evidence="9" id="KW-1185">Reference proteome</keyword>
<feature type="binding site" evidence="4">
    <location>
        <begin position="120"/>
        <end position="127"/>
    </location>
    <ligand>
        <name>ATP</name>
        <dbReference type="ChEBI" id="CHEBI:30616"/>
    </ligand>
</feature>
<dbReference type="RefSeq" id="XP_005837809.1">
    <property type="nucleotide sequence ID" value="XM_005837752.1"/>
</dbReference>
<dbReference type="GeneID" id="17307484"/>
<keyword evidence="5" id="KW-0493">Microtubule</keyword>
<reference evidence="7 9" key="1">
    <citation type="journal article" date="2012" name="Nature">
        <title>Algal genomes reveal evolutionary mosaicism and the fate of nucleomorphs.</title>
        <authorList>
            <consortium name="DOE Joint Genome Institute"/>
            <person name="Curtis B.A."/>
            <person name="Tanifuji G."/>
            <person name="Burki F."/>
            <person name="Gruber A."/>
            <person name="Irimia M."/>
            <person name="Maruyama S."/>
            <person name="Arias M.C."/>
            <person name="Ball S.G."/>
            <person name="Gile G.H."/>
            <person name="Hirakawa Y."/>
            <person name="Hopkins J.F."/>
            <person name="Kuo A."/>
            <person name="Rensing S.A."/>
            <person name="Schmutz J."/>
            <person name="Symeonidi A."/>
            <person name="Elias M."/>
            <person name="Eveleigh R.J."/>
            <person name="Herman E.K."/>
            <person name="Klute M.J."/>
            <person name="Nakayama T."/>
            <person name="Obornik M."/>
            <person name="Reyes-Prieto A."/>
            <person name="Armbrust E.V."/>
            <person name="Aves S.J."/>
            <person name="Beiko R.G."/>
            <person name="Coutinho P."/>
            <person name="Dacks J.B."/>
            <person name="Durnford D.G."/>
            <person name="Fast N.M."/>
            <person name="Green B.R."/>
            <person name="Grisdale C.J."/>
            <person name="Hempel F."/>
            <person name="Henrissat B."/>
            <person name="Hoppner M.P."/>
            <person name="Ishida K."/>
            <person name="Kim E."/>
            <person name="Koreny L."/>
            <person name="Kroth P.G."/>
            <person name="Liu Y."/>
            <person name="Malik S.B."/>
            <person name="Maier U.G."/>
            <person name="McRose D."/>
            <person name="Mock T."/>
            <person name="Neilson J.A."/>
            <person name="Onodera N.T."/>
            <person name="Poole A.M."/>
            <person name="Pritham E.J."/>
            <person name="Richards T.A."/>
            <person name="Rocap G."/>
            <person name="Roy S.W."/>
            <person name="Sarai C."/>
            <person name="Schaack S."/>
            <person name="Shirato S."/>
            <person name="Slamovits C.H."/>
            <person name="Spencer D.F."/>
            <person name="Suzuki S."/>
            <person name="Worden A.Z."/>
            <person name="Zauner S."/>
            <person name="Barry K."/>
            <person name="Bell C."/>
            <person name="Bharti A.K."/>
            <person name="Crow J.A."/>
            <person name="Grimwood J."/>
            <person name="Kramer R."/>
            <person name="Lindquist E."/>
            <person name="Lucas S."/>
            <person name="Salamov A."/>
            <person name="McFadden G.I."/>
            <person name="Lane C.E."/>
            <person name="Keeling P.J."/>
            <person name="Gray M.W."/>
            <person name="Grigoriev I.V."/>
            <person name="Archibald J.M."/>
        </authorList>
    </citation>
    <scope>NUCLEOTIDE SEQUENCE</scope>
    <source>
        <strain evidence="7 9">CCMP2712</strain>
    </source>
</reference>
<dbReference type="STRING" id="905079.L1JRD3"/>
<dbReference type="Gene3D" id="3.40.850.10">
    <property type="entry name" value="Kinesin motor domain"/>
    <property type="match status" value="1"/>
</dbReference>
<dbReference type="KEGG" id="gtt:GUITHDRAFT_66467"/>
<evidence type="ECO:0000256" key="1">
    <source>
        <dbReference type="ARBA" id="ARBA00004229"/>
    </source>
</evidence>
<dbReference type="eggNOG" id="KOG0239">
    <property type="taxonomic scope" value="Eukaryota"/>
</dbReference>
<evidence type="ECO:0000259" key="6">
    <source>
        <dbReference type="PROSITE" id="PS50067"/>
    </source>
</evidence>
<evidence type="ECO:0000313" key="9">
    <source>
        <dbReference type="Proteomes" id="UP000011087"/>
    </source>
</evidence>
<sequence>MTNRVQEETGKLKEEASCLSERLAGETKERKRLHNLVLDLKGNIRVFCRARPARSSSLAPPIVSYPAPNELLVEAGGKSQTFSYDATFGPQAQQDEIFREAQPLVVSVLDGYHVCILAYGQTGSGKTHTMQGTASSPGVNTRALGELFALAAERAKEHDFKIKISLLEIYNETIRDLLEPLDEKGEEKKLDVKLGQDGGTCVPGVLTSEVESMEEVMQALQRGEQNRSVAGTDMNEHSSRSHMVLTVYTQGTSKATGTRSFGKLHLIDLAGSERLRRTCAEGERLKEAQNINKSLSALGDCMQSLVAKSKHVPYRNSKLTFLLQDSLGGDAKALMFVCISSEEADAGETLCSLNFASRVRNVVLGPAKVSGGEQGEH</sequence>
<dbReference type="GO" id="GO:0005524">
    <property type="term" value="F:ATP binding"/>
    <property type="evidence" value="ECO:0007669"/>
    <property type="project" value="UniProtKB-UniRule"/>
</dbReference>
<dbReference type="EnsemblProtists" id="EKX50829">
    <property type="protein sequence ID" value="EKX50829"/>
    <property type="gene ID" value="GUITHDRAFT_66467"/>
</dbReference>
<dbReference type="InterPro" id="IPR027640">
    <property type="entry name" value="Kinesin-like_fam"/>
</dbReference>
<dbReference type="PROSITE" id="PS50067">
    <property type="entry name" value="KINESIN_MOTOR_2"/>
    <property type="match status" value="1"/>
</dbReference>
<dbReference type="PRINTS" id="PR00380">
    <property type="entry name" value="KINESINHEAVY"/>
</dbReference>
<dbReference type="OrthoDB" id="3176171at2759"/>
<dbReference type="GO" id="GO:0003777">
    <property type="term" value="F:microtubule motor activity"/>
    <property type="evidence" value="ECO:0007669"/>
    <property type="project" value="InterPro"/>
</dbReference>
<protein>
    <recommendedName>
        <fullName evidence="5">Kinesin-like protein</fullName>
    </recommendedName>
</protein>
<evidence type="ECO:0000256" key="5">
    <source>
        <dbReference type="RuleBase" id="RU000394"/>
    </source>
</evidence>
<dbReference type="GO" id="GO:0007018">
    <property type="term" value="P:microtubule-based movement"/>
    <property type="evidence" value="ECO:0007669"/>
    <property type="project" value="InterPro"/>
</dbReference>
<dbReference type="PaxDb" id="55529-EKX50829"/>
<keyword evidence="3 4" id="KW-0067">ATP-binding</keyword>
<dbReference type="Pfam" id="PF00225">
    <property type="entry name" value="Kinesin"/>
    <property type="match status" value="1"/>
</dbReference>
<comment type="similarity">
    <text evidence="4 5">Belongs to the TRAFAC class myosin-kinesin ATPase superfamily. Kinesin family.</text>
</comment>
<dbReference type="HOGENOM" id="CLU_001485_2_2_1"/>
<dbReference type="Proteomes" id="UP000011087">
    <property type="component" value="Unassembled WGS sequence"/>
</dbReference>
<reference evidence="9" key="2">
    <citation type="submission" date="2012-11" db="EMBL/GenBank/DDBJ databases">
        <authorList>
            <person name="Kuo A."/>
            <person name="Curtis B.A."/>
            <person name="Tanifuji G."/>
            <person name="Burki F."/>
            <person name="Gruber A."/>
            <person name="Irimia M."/>
            <person name="Maruyama S."/>
            <person name="Arias M.C."/>
            <person name="Ball S.G."/>
            <person name="Gile G.H."/>
            <person name="Hirakawa Y."/>
            <person name="Hopkins J.F."/>
            <person name="Rensing S.A."/>
            <person name="Schmutz J."/>
            <person name="Symeonidi A."/>
            <person name="Elias M."/>
            <person name="Eveleigh R.J."/>
            <person name="Herman E.K."/>
            <person name="Klute M.J."/>
            <person name="Nakayama T."/>
            <person name="Obornik M."/>
            <person name="Reyes-Prieto A."/>
            <person name="Armbrust E.V."/>
            <person name="Aves S.J."/>
            <person name="Beiko R.G."/>
            <person name="Coutinho P."/>
            <person name="Dacks J.B."/>
            <person name="Durnford D.G."/>
            <person name="Fast N.M."/>
            <person name="Green B.R."/>
            <person name="Grisdale C."/>
            <person name="Hempe F."/>
            <person name="Henrissat B."/>
            <person name="Hoppner M.P."/>
            <person name="Ishida K.-I."/>
            <person name="Kim E."/>
            <person name="Koreny L."/>
            <person name="Kroth P.G."/>
            <person name="Liu Y."/>
            <person name="Malik S.-B."/>
            <person name="Maier U.G."/>
            <person name="McRose D."/>
            <person name="Mock T."/>
            <person name="Neilson J.A."/>
            <person name="Onodera N.T."/>
            <person name="Poole A.M."/>
            <person name="Pritham E.J."/>
            <person name="Richards T.A."/>
            <person name="Rocap G."/>
            <person name="Roy S.W."/>
            <person name="Sarai C."/>
            <person name="Schaack S."/>
            <person name="Shirato S."/>
            <person name="Slamovits C.H."/>
            <person name="Spencer D.F."/>
            <person name="Suzuki S."/>
            <person name="Worden A.Z."/>
            <person name="Zauner S."/>
            <person name="Barry K."/>
            <person name="Bell C."/>
            <person name="Bharti A.K."/>
            <person name="Crow J.A."/>
            <person name="Grimwood J."/>
            <person name="Kramer R."/>
            <person name="Lindquist E."/>
            <person name="Lucas S."/>
            <person name="Salamov A."/>
            <person name="McFadden G.I."/>
            <person name="Lane C.E."/>
            <person name="Keeling P.J."/>
            <person name="Gray M.W."/>
            <person name="Grigoriev I.V."/>
            <person name="Archibald J.M."/>
        </authorList>
    </citation>
    <scope>NUCLEOTIDE SEQUENCE</scope>
    <source>
        <strain evidence="9">CCMP2712</strain>
    </source>
</reference>
<name>L1JRD3_GUITC</name>
<dbReference type="PANTHER" id="PTHR47972">
    <property type="entry name" value="KINESIN-LIKE PROTEIN KLP-3"/>
    <property type="match status" value="1"/>
</dbReference>
<dbReference type="OMA" id="YERTRTW"/>
<evidence type="ECO:0000313" key="8">
    <source>
        <dbReference type="EnsemblProtists" id="EKX50829"/>
    </source>
</evidence>
<evidence type="ECO:0000256" key="4">
    <source>
        <dbReference type="PROSITE-ProRule" id="PRU00283"/>
    </source>
</evidence>
<keyword evidence="4 5" id="KW-0505">Motor protein</keyword>
<proteinExistence type="inferred from homology"/>
<accession>L1JRD3</accession>
<dbReference type="PROSITE" id="PS00411">
    <property type="entry name" value="KINESIN_MOTOR_1"/>
    <property type="match status" value="1"/>
</dbReference>